<dbReference type="Proteomes" id="UP000644756">
    <property type="component" value="Unassembled WGS sequence"/>
</dbReference>
<dbReference type="Gene3D" id="2.60.40.180">
    <property type="entry name" value="Transthyretin/hydroxyisourate hydrolase domain"/>
    <property type="match status" value="1"/>
</dbReference>
<dbReference type="InterPro" id="IPR014306">
    <property type="entry name" value="Hydroxyisourate_hydrolase"/>
</dbReference>
<keyword evidence="6 8" id="KW-0378">Hydrolase</keyword>
<dbReference type="NCBIfam" id="TIGR02962">
    <property type="entry name" value="hdxy_isourate"/>
    <property type="match status" value="1"/>
</dbReference>
<feature type="binding site" evidence="7">
    <location>
        <position position="117"/>
    </location>
    <ligand>
        <name>substrate</name>
    </ligand>
</feature>
<organism evidence="10 11">
    <name type="scientific">Paenibacillus abyssi</name>
    <dbReference type="NCBI Taxonomy" id="1340531"/>
    <lineage>
        <taxon>Bacteria</taxon>
        <taxon>Bacillati</taxon>
        <taxon>Bacillota</taxon>
        <taxon>Bacilli</taxon>
        <taxon>Bacillales</taxon>
        <taxon>Paenibacillaceae</taxon>
        <taxon>Paenibacillus</taxon>
    </lineage>
</organism>
<evidence type="ECO:0000256" key="6">
    <source>
        <dbReference type="ARBA" id="ARBA00022801"/>
    </source>
</evidence>
<dbReference type="SUPFAM" id="SSF49472">
    <property type="entry name" value="Transthyretin (synonym: prealbumin)"/>
    <property type="match status" value="1"/>
</dbReference>
<dbReference type="EC" id="3.5.2.17" evidence="8"/>
<dbReference type="InterPro" id="IPR023416">
    <property type="entry name" value="Transthyretin/HIU_hydrolase_d"/>
</dbReference>
<keyword evidence="5 8" id="KW-0659">Purine metabolism</keyword>
<evidence type="ECO:0000313" key="11">
    <source>
        <dbReference type="Proteomes" id="UP000644756"/>
    </source>
</evidence>
<protein>
    <recommendedName>
        <fullName evidence="8">5-hydroxyisourate hydrolase</fullName>
        <shortName evidence="8">HIU hydrolase</shortName>
        <shortName evidence="8">HIUHase</shortName>
        <ecNumber evidence="8">3.5.2.17</ecNumber>
    </recommendedName>
</protein>
<dbReference type="Pfam" id="PF00576">
    <property type="entry name" value="Transthyretin"/>
    <property type="match status" value="1"/>
</dbReference>
<accession>A0A917CW33</accession>
<evidence type="ECO:0000256" key="2">
    <source>
        <dbReference type="ARBA" id="ARBA00002704"/>
    </source>
</evidence>
<evidence type="ECO:0000256" key="1">
    <source>
        <dbReference type="ARBA" id="ARBA00001043"/>
    </source>
</evidence>
<reference evidence="10" key="2">
    <citation type="submission" date="2020-09" db="EMBL/GenBank/DDBJ databases">
        <authorList>
            <person name="Sun Q."/>
            <person name="Zhou Y."/>
        </authorList>
    </citation>
    <scope>NUCLEOTIDE SEQUENCE</scope>
    <source>
        <strain evidence="10">CGMCC 1.12987</strain>
    </source>
</reference>
<name>A0A917CW33_9BACL</name>
<gene>
    <name evidence="10" type="ORF">GCM10010916_16260</name>
</gene>
<feature type="binding site" evidence="7">
    <location>
        <position position="8"/>
    </location>
    <ligand>
        <name>substrate</name>
    </ligand>
</feature>
<reference evidence="10" key="1">
    <citation type="journal article" date="2014" name="Int. J. Syst. Evol. Microbiol.">
        <title>Complete genome sequence of Corynebacterium casei LMG S-19264T (=DSM 44701T), isolated from a smear-ripened cheese.</title>
        <authorList>
            <consortium name="US DOE Joint Genome Institute (JGI-PGF)"/>
            <person name="Walter F."/>
            <person name="Albersmeier A."/>
            <person name="Kalinowski J."/>
            <person name="Ruckert C."/>
        </authorList>
    </citation>
    <scope>NUCLEOTIDE SEQUENCE</scope>
    <source>
        <strain evidence="10">CGMCC 1.12987</strain>
    </source>
</reference>
<dbReference type="PROSITE" id="PS00769">
    <property type="entry name" value="TRANSTHYRETIN_2"/>
    <property type="match status" value="1"/>
</dbReference>
<evidence type="ECO:0000259" key="9">
    <source>
        <dbReference type="Pfam" id="PF00576"/>
    </source>
</evidence>
<dbReference type="CDD" id="cd05822">
    <property type="entry name" value="TLP_HIUase"/>
    <property type="match status" value="1"/>
</dbReference>
<dbReference type="AlphaFoldDB" id="A0A917CW33"/>
<comment type="subunit">
    <text evidence="4 8">Homotetramer.</text>
</comment>
<evidence type="ECO:0000313" key="10">
    <source>
        <dbReference type="EMBL" id="GGF99761.1"/>
    </source>
</evidence>
<dbReference type="EMBL" id="BMGR01000004">
    <property type="protein sequence ID" value="GGF99761.1"/>
    <property type="molecule type" value="Genomic_DNA"/>
</dbReference>
<dbReference type="PANTHER" id="PTHR10395:SF7">
    <property type="entry name" value="5-HYDROXYISOURATE HYDROLASE"/>
    <property type="match status" value="1"/>
</dbReference>
<feature type="binding site" evidence="7">
    <location>
        <position position="47"/>
    </location>
    <ligand>
        <name>substrate</name>
    </ligand>
</feature>
<dbReference type="InterPro" id="IPR036817">
    <property type="entry name" value="Transthyretin/HIU_hydrolase_sf"/>
</dbReference>
<dbReference type="RefSeq" id="WP_188530551.1">
    <property type="nucleotide sequence ID" value="NZ_BMGR01000004.1"/>
</dbReference>
<comment type="function">
    <text evidence="2">Catalyzes the hydrolysis of 5-hydroxyisourate (HIU) to 2-oxo-4-hydroxy-4-carboxy-5-ureidoimidazoline (OHCU).</text>
</comment>
<sequence length="120" mass="13433">MTGRLTTHVLDTSRGKPAEGMLLQLWRIEEDGVYRKVCETRTNADGRLPSPLLEQDTMVSGMYELVFFAGDYFREASGGMAKPVPFLEAIPVRFVITDIHEHYHVPLLVAPGGYSTYRGS</sequence>
<evidence type="ECO:0000256" key="5">
    <source>
        <dbReference type="ARBA" id="ARBA00022631"/>
    </source>
</evidence>
<feature type="domain" description="Transthyretin/hydroxyisourate hydrolase" evidence="9">
    <location>
        <begin position="5"/>
        <end position="119"/>
    </location>
</feature>
<dbReference type="InterPro" id="IPR023419">
    <property type="entry name" value="Transthyretin_CS"/>
</dbReference>
<evidence type="ECO:0000256" key="7">
    <source>
        <dbReference type="PIRSR" id="PIRSR600895-51"/>
    </source>
</evidence>
<dbReference type="InterPro" id="IPR000895">
    <property type="entry name" value="Transthyretin/HIU_hydrolase"/>
</dbReference>
<dbReference type="GO" id="GO:0006144">
    <property type="term" value="P:purine nucleobase metabolic process"/>
    <property type="evidence" value="ECO:0007669"/>
    <property type="project" value="UniProtKB-KW"/>
</dbReference>
<dbReference type="PRINTS" id="PR00189">
    <property type="entry name" value="TRNSTHYRETIN"/>
</dbReference>
<keyword evidence="11" id="KW-1185">Reference proteome</keyword>
<comment type="catalytic activity">
    <reaction evidence="1 8">
        <text>5-hydroxyisourate + H2O = 5-hydroxy-2-oxo-4-ureido-2,5-dihydro-1H-imidazole-5-carboxylate + H(+)</text>
        <dbReference type="Rhea" id="RHEA:23736"/>
        <dbReference type="ChEBI" id="CHEBI:15377"/>
        <dbReference type="ChEBI" id="CHEBI:15378"/>
        <dbReference type="ChEBI" id="CHEBI:18072"/>
        <dbReference type="ChEBI" id="CHEBI:58639"/>
        <dbReference type="EC" id="3.5.2.17"/>
    </reaction>
</comment>
<dbReference type="GO" id="GO:0033971">
    <property type="term" value="F:hydroxyisourate hydrolase activity"/>
    <property type="evidence" value="ECO:0007669"/>
    <property type="project" value="UniProtKB-EC"/>
</dbReference>
<proteinExistence type="inferred from homology"/>
<evidence type="ECO:0000256" key="3">
    <source>
        <dbReference type="ARBA" id="ARBA00009850"/>
    </source>
</evidence>
<evidence type="ECO:0000256" key="4">
    <source>
        <dbReference type="ARBA" id="ARBA00011881"/>
    </source>
</evidence>
<evidence type="ECO:0000256" key="8">
    <source>
        <dbReference type="RuleBase" id="RU361270"/>
    </source>
</evidence>
<comment type="caution">
    <text evidence="10">The sequence shown here is derived from an EMBL/GenBank/DDBJ whole genome shotgun (WGS) entry which is preliminary data.</text>
</comment>
<dbReference type="PANTHER" id="PTHR10395">
    <property type="entry name" value="URICASE AND TRANSTHYRETIN-RELATED"/>
    <property type="match status" value="1"/>
</dbReference>
<comment type="similarity">
    <text evidence="3 8">Belongs to the transthyretin family. 5-hydroxyisourate hydrolase subfamily.</text>
</comment>